<comment type="caution">
    <text evidence="1">The sequence shown here is derived from an EMBL/GenBank/DDBJ whole genome shotgun (WGS) entry which is preliminary data.</text>
</comment>
<dbReference type="AlphaFoldDB" id="A0A3L7J9R4"/>
<protein>
    <submittedName>
        <fullName evidence="1">Uncharacterized protein</fullName>
    </submittedName>
</protein>
<dbReference type="RefSeq" id="WP_121644324.1">
    <property type="nucleotide sequence ID" value="NZ_RCWN01000001.1"/>
</dbReference>
<sequence length="117" mass="12564">MRNRLAIVLLCLLGFMLYWPAGAMHFAASIIHVSSAEHTDINAADSGETHLKMMKKCCADDPKGDPVFHTSCAMHCVPSILPQAPFIATKASASILPAVAFDMQGIGNLLFRPPISV</sequence>
<name>A0A3L7J9R4_9HYPH</name>
<evidence type="ECO:0000313" key="1">
    <source>
        <dbReference type="EMBL" id="RLQ87356.1"/>
    </source>
</evidence>
<keyword evidence="2" id="KW-1185">Reference proteome</keyword>
<accession>A0A3L7J9R4</accession>
<dbReference type="EMBL" id="RCWN01000001">
    <property type="protein sequence ID" value="RLQ87356.1"/>
    <property type="molecule type" value="Genomic_DNA"/>
</dbReference>
<proteinExistence type="predicted"/>
<organism evidence="1 2">
    <name type="scientific">Notoacmeibacter ruber</name>
    <dbReference type="NCBI Taxonomy" id="2670375"/>
    <lineage>
        <taxon>Bacteria</taxon>
        <taxon>Pseudomonadati</taxon>
        <taxon>Pseudomonadota</taxon>
        <taxon>Alphaproteobacteria</taxon>
        <taxon>Hyphomicrobiales</taxon>
        <taxon>Notoacmeibacteraceae</taxon>
        <taxon>Notoacmeibacter</taxon>
    </lineage>
</organism>
<reference evidence="1 2" key="1">
    <citation type="submission" date="2018-10" db="EMBL/GenBank/DDBJ databases">
        <title>Notoacmeibacter sp. M2BS9Y-3-1, whole genome shotgun sequence.</title>
        <authorList>
            <person name="Tuo L."/>
        </authorList>
    </citation>
    <scope>NUCLEOTIDE SEQUENCE [LARGE SCALE GENOMIC DNA]</scope>
    <source>
        <strain evidence="1 2">M2BS9Y-3-1</strain>
    </source>
</reference>
<evidence type="ECO:0000313" key="2">
    <source>
        <dbReference type="Proteomes" id="UP000281094"/>
    </source>
</evidence>
<dbReference type="Proteomes" id="UP000281094">
    <property type="component" value="Unassembled WGS sequence"/>
</dbReference>
<gene>
    <name evidence="1" type="ORF">D8780_03165</name>
</gene>